<proteinExistence type="predicted"/>
<evidence type="ECO:0000313" key="2">
    <source>
        <dbReference type="Proteomes" id="UP001419268"/>
    </source>
</evidence>
<dbReference type="AlphaFoldDB" id="A0AAP0E9S0"/>
<keyword evidence="2" id="KW-1185">Reference proteome</keyword>
<sequence>MKKKNQVVGPGAARAPWRRHSAKSREYIISWCCAGATAPPQRQVEFRCILWA</sequence>
<protein>
    <submittedName>
        <fullName evidence="1">Uncharacterized protein</fullName>
    </submittedName>
</protein>
<dbReference type="EMBL" id="JBBNAG010000012">
    <property type="protein sequence ID" value="KAK9089231.1"/>
    <property type="molecule type" value="Genomic_DNA"/>
</dbReference>
<dbReference type="Proteomes" id="UP001419268">
    <property type="component" value="Unassembled WGS sequence"/>
</dbReference>
<reference evidence="1 2" key="1">
    <citation type="submission" date="2024-01" db="EMBL/GenBank/DDBJ databases">
        <title>Genome assemblies of Stephania.</title>
        <authorList>
            <person name="Yang L."/>
        </authorList>
    </citation>
    <scope>NUCLEOTIDE SEQUENCE [LARGE SCALE GENOMIC DNA]</scope>
    <source>
        <strain evidence="1">JXDWG</strain>
        <tissue evidence="1">Leaf</tissue>
    </source>
</reference>
<evidence type="ECO:0000313" key="1">
    <source>
        <dbReference type="EMBL" id="KAK9089231.1"/>
    </source>
</evidence>
<comment type="caution">
    <text evidence="1">The sequence shown here is derived from an EMBL/GenBank/DDBJ whole genome shotgun (WGS) entry which is preliminary data.</text>
</comment>
<name>A0AAP0E9S0_9MAGN</name>
<organism evidence="1 2">
    <name type="scientific">Stephania cephalantha</name>
    <dbReference type="NCBI Taxonomy" id="152367"/>
    <lineage>
        <taxon>Eukaryota</taxon>
        <taxon>Viridiplantae</taxon>
        <taxon>Streptophyta</taxon>
        <taxon>Embryophyta</taxon>
        <taxon>Tracheophyta</taxon>
        <taxon>Spermatophyta</taxon>
        <taxon>Magnoliopsida</taxon>
        <taxon>Ranunculales</taxon>
        <taxon>Menispermaceae</taxon>
        <taxon>Menispermoideae</taxon>
        <taxon>Cissampelideae</taxon>
        <taxon>Stephania</taxon>
    </lineage>
</organism>
<gene>
    <name evidence="1" type="ORF">Scep_028313</name>
</gene>
<accession>A0AAP0E9S0</accession>